<dbReference type="OrthoDB" id="116421at2"/>
<evidence type="ECO:0000313" key="2">
    <source>
        <dbReference type="Proteomes" id="UP000266340"/>
    </source>
</evidence>
<gene>
    <name evidence="1" type="ORF">D3H35_09765</name>
</gene>
<sequence>MIEKWRHIGEEIIRFRLADEEAARVTRAVLGEMFSYRSSEAIADMTVTIRSGYGSRYADHTSVAIGRDDNGLFFDRQDFQLRISADDLQAEIRFHDYYGLRTALLSWYSSIINRADWGIVVRSSCVVNEGQACLFIGASDARESTIASLSRPRVLLSDETSLIRIFSEGSVRVYDSPFRNVCKEPANVGFAPLQRIYLLRESPIVRTTPLPKDEAMLMLLNEVVHENRDAGESAKLVRMCKRLVERVPVYEMELEKNKRVWGAIS</sequence>
<name>A0A398CNL0_9BACL</name>
<dbReference type="RefSeq" id="WP_119148902.1">
    <property type="nucleotide sequence ID" value="NZ_JBHSOV010000021.1"/>
</dbReference>
<organism evidence="1 2">
    <name type="scientific">Cohnella faecalis</name>
    <dbReference type="NCBI Taxonomy" id="2315694"/>
    <lineage>
        <taxon>Bacteria</taxon>
        <taxon>Bacillati</taxon>
        <taxon>Bacillota</taxon>
        <taxon>Bacilli</taxon>
        <taxon>Bacillales</taxon>
        <taxon>Paenibacillaceae</taxon>
        <taxon>Cohnella</taxon>
    </lineage>
</organism>
<dbReference type="EMBL" id="QXJM01000030">
    <property type="protein sequence ID" value="RIE03830.1"/>
    <property type="molecule type" value="Genomic_DNA"/>
</dbReference>
<accession>A0A398CNL0</accession>
<comment type="caution">
    <text evidence="1">The sequence shown here is derived from an EMBL/GenBank/DDBJ whole genome shotgun (WGS) entry which is preliminary data.</text>
</comment>
<dbReference type="Proteomes" id="UP000266340">
    <property type="component" value="Unassembled WGS sequence"/>
</dbReference>
<proteinExistence type="predicted"/>
<dbReference type="AlphaFoldDB" id="A0A398CNL0"/>
<protein>
    <submittedName>
        <fullName evidence="1">Uncharacterized protein</fullName>
    </submittedName>
</protein>
<keyword evidence="2" id="KW-1185">Reference proteome</keyword>
<reference evidence="1 2" key="1">
    <citation type="submission" date="2018-09" db="EMBL/GenBank/DDBJ databases">
        <title>Cohnella cavernae sp. nov., isolated from a karst cave.</title>
        <authorList>
            <person name="Zhu H."/>
        </authorList>
    </citation>
    <scope>NUCLEOTIDE SEQUENCE [LARGE SCALE GENOMIC DNA]</scope>
    <source>
        <strain evidence="1 2">K2E09-144</strain>
    </source>
</reference>
<evidence type="ECO:0000313" key="1">
    <source>
        <dbReference type="EMBL" id="RIE03830.1"/>
    </source>
</evidence>